<dbReference type="PANTHER" id="PTHR31836">
    <property type="match status" value="1"/>
</dbReference>
<dbReference type="Gene3D" id="2.40.40.10">
    <property type="entry name" value="RlpA-like domain"/>
    <property type="match status" value="1"/>
</dbReference>
<dbReference type="GeneID" id="70184764"/>
<dbReference type="CDD" id="cd22191">
    <property type="entry name" value="DPBB_RlpA_EXP_N-like"/>
    <property type="match status" value="1"/>
</dbReference>
<dbReference type="EMBL" id="JAGTJQ010000010">
    <property type="protein sequence ID" value="KAH7020914.1"/>
    <property type="molecule type" value="Genomic_DNA"/>
</dbReference>
<dbReference type="PANTHER" id="PTHR31836:SF28">
    <property type="entry name" value="SRCR DOMAIN-CONTAINING PROTEIN-RELATED"/>
    <property type="match status" value="1"/>
</dbReference>
<dbReference type="Proteomes" id="UP000756346">
    <property type="component" value="Unassembled WGS sequence"/>
</dbReference>
<evidence type="ECO:0000256" key="1">
    <source>
        <dbReference type="ARBA" id="ARBA00022729"/>
    </source>
</evidence>
<evidence type="ECO:0000313" key="4">
    <source>
        <dbReference type="EMBL" id="KAH7020914.1"/>
    </source>
</evidence>
<organism evidence="4 5">
    <name type="scientific">Microdochium trichocladiopsis</name>
    <dbReference type="NCBI Taxonomy" id="1682393"/>
    <lineage>
        <taxon>Eukaryota</taxon>
        <taxon>Fungi</taxon>
        <taxon>Dikarya</taxon>
        <taxon>Ascomycota</taxon>
        <taxon>Pezizomycotina</taxon>
        <taxon>Sordariomycetes</taxon>
        <taxon>Xylariomycetidae</taxon>
        <taxon>Xylariales</taxon>
        <taxon>Microdochiaceae</taxon>
        <taxon>Microdochium</taxon>
    </lineage>
</organism>
<dbReference type="SUPFAM" id="SSF50685">
    <property type="entry name" value="Barwin-like endoglucanases"/>
    <property type="match status" value="1"/>
</dbReference>
<feature type="domain" description="RlpA-like protein double-psi beta-barrel" evidence="3">
    <location>
        <begin position="22"/>
        <end position="111"/>
    </location>
</feature>
<dbReference type="InterPro" id="IPR051477">
    <property type="entry name" value="Expansin_CellWall"/>
</dbReference>
<feature type="chain" id="PRO_5040400322" evidence="2">
    <location>
        <begin position="21"/>
        <end position="118"/>
    </location>
</feature>
<keyword evidence="1 2" id="KW-0732">Signal</keyword>
<dbReference type="RefSeq" id="XP_046007115.1">
    <property type="nucleotide sequence ID" value="XM_046155218.1"/>
</dbReference>
<accession>A0A9P8XVI4</accession>
<dbReference type="InterPro" id="IPR036908">
    <property type="entry name" value="RlpA-like_sf"/>
</dbReference>
<evidence type="ECO:0000313" key="5">
    <source>
        <dbReference type="Proteomes" id="UP000756346"/>
    </source>
</evidence>
<keyword evidence="5" id="KW-1185">Reference proteome</keyword>
<dbReference type="InterPro" id="IPR009009">
    <property type="entry name" value="RlpA-like_DPBB"/>
</dbReference>
<feature type="signal peptide" evidence="2">
    <location>
        <begin position="1"/>
        <end position="20"/>
    </location>
</feature>
<sequence>MVSFTQTVLAAATLASAATAYSGQATWYEPGLGACGRTNNRNDLIAAIAPSFFTHPNPNLDSICGRKAKVTRGSKTVVVTIVDKCMSCPQGNIDLSPAAFQQIGNLDEGRVSTSWVFV</sequence>
<dbReference type="Pfam" id="PF03330">
    <property type="entry name" value="DPBB_1"/>
    <property type="match status" value="1"/>
</dbReference>
<evidence type="ECO:0000259" key="3">
    <source>
        <dbReference type="Pfam" id="PF03330"/>
    </source>
</evidence>
<name>A0A9P8XVI4_9PEZI</name>
<gene>
    <name evidence="4" type="ORF">B0I36DRAFT_333425</name>
</gene>
<protein>
    <submittedName>
        <fullName evidence="4">Expansin-like protein</fullName>
    </submittedName>
</protein>
<proteinExistence type="predicted"/>
<reference evidence="4" key="1">
    <citation type="journal article" date="2021" name="Nat. Commun.">
        <title>Genetic determinants of endophytism in the Arabidopsis root mycobiome.</title>
        <authorList>
            <person name="Mesny F."/>
            <person name="Miyauchi S."/>
            <person name="Thiergart T."/>
            <person name="Pickel B."/>
            <person name="Atanasova L."/>
            <person name="Karlsson M."/>
            <person name="Huettel B."/>
            <person name="Barry K.W."/>
            <person name="Haridas S."/>
            <person name="Chen C."/>
            <person name="Bauer D."/>
            <person name="Andreopoulos W."/>
            <person name="Pangilinan J."/>
            <person name="LaButti K."/>
            <person name="Riley R."/>
            <person name="Lipzen A."/>
            <person name="Clum A."/>
            <person name="Drula E."/>
            <person name="Henrissat B."/>
            <person name="Kohler A."/>
            <person name="Grigoriev I.V."/>
            <person name="Martin F.M."/>
            <person name="Hacquard S."/>
        </authorList>
    </citation>
    <scope>NUCLEOTIDE SEQUENCE</scope>
    <source>
        <strain evidence="4">MPI-CAGE-CH-0230</strain>
    </source>
</reference>
<evidence type="ECO:0000256" key="2">
    <source>
        <dbReference type="SAM" id="SignalP"/>
    </source>
</evidence>
<comment type="caution">
    <text evidence="4">The sequence shown here is derived from an EMBL/GenBank/DDBJ whole genome shotgun (WGS) entry which is preliminary data.</text>
</comment>
<dbReference type="AlphaFoldDB" id="A0A9P8XVI4"/>
<dbReference type="OrthoDB" id="406505at2759"/>